<reference evidence="1" key="3">
    <citation type="submission" date="2023-07" db="EMBL/GenBank/DDBJ databases">
        <title>An improved reference 1 genome and first organelle genomes of Quercus suber.</title>
        <authorList>
            <consortium name="Genosuber Consortium"/>
            <person name="Usie A."/>
            <person name="Serra O."/>
            <person name="Barros P."/>
        </authorList>
    </citation>
    <scope>NUCLEOTIDE SEQUENCE</scope>
    <source>
        <strain evidence="1">HL8</strain>
        <tissue evidence="1">Leaves</tissue>
    </source>
</reference>
<accession>A0AAW0M9W7</accession>
<organism evidence="1">
    <name type="scientific">Quercus suber</name>
    <name type="common">Cork oak</name>
    <dbReference type="NCBI Taxonomy" id="58331"/>
    <lineage>
        <taxon>Eukaryota</taxon>
        <taxon>Viridiplantae</taxon>
        <taxon>Streptophyta</taxon>
        <taxon>Embryophyta</taxon>
        <taxon>Tracheophyta</taxon>
        <taxon>Spermatophyta</taxon>
        <taxon>Magnoliopsida</taxon>
        <taxon>eudicotyledons</taxon>
        <taxon>Gunneridae</taxon>
        <taxon>Pentapetalae</taxon>
        <taxon>rosids</taxon>
        <taxon>fabids</taxon>
        <taxon>Fagales</taxon>
        <taxon>Fagaceae</taxon>
        <taxon>Quercus</taxon>
    </lineage>
</organism>
<name>A0AAW0M9W7_QUESU</name>
<evidence type="ECO:0000313" key="1">
    <source>
        <dbReference type="EMBL" id="KAK7860485.1"/>
    </source>
</evidence>
<dbReference type="EMBL" id="PKMF04000006">
    <property type="protein sequence ID" value="KAK7860485.1"/>
    <property type="molecule type" value="Genomic_DNA"/>
</dbReference>
<reference evidence="1" key="2">
    <citation type="journal article" date="2018" name="Sci. Data">
        <title>The draft genome sequence of cork oak.</title>
        <authorList>
            <person name="Ramos A.M."/>
            <person name="Usie A."/>
            <person name="Barbosa P."/>
            <person name="Barros P.M."/>
            <person name="Capote T."/>
            <person name="Chaves I."/>
            <person name="Simoes F."/>
            <person name="Abreu I."/>
            <person name="Carrasquinho I."/>
            <person name="Faro C."/>
            <person name="Guimaraes J.B."/>
            <person name="Mendonca D."/>
            <person name="Nobrega F."/>
            <person name="Rodrigues L."/>
            <person name="Saibo N.J.M."/>
            <person name="Varela M.C."/>
            <person name="Egas C."/>
            <person name="Matos J."/>
            <person name="Miguel C.M."/>
            <person name="Oliveira M.M."/>
            <person name="Ricardo C.P."/>
            <person name="Goncalves S."/>
        </authorList>
    </citation>
    <scope>NUCLEOTIDE SEQUENCE [LARGE SCALE GENOMIC DNA]</scope>
    <source>
        <strain evidence="1">HL8</strain>
    </source>
</reference>
<reference evidence="1" key="1">
    <citation type="submission" date="2017-12" db="EMBL/GenBank/DDBJ databases">
        <authorList>
            <person name="Barbosa P."/>
            <person name="Usie A."/>
            <person name="Ramos A.M."/>
        </authorList>
    </citation>
    <scope>NUCLEOTIDE SEQUENCE</scope>
    <source>
        <strain evidence="1">HL8</strain>
        <tissue evidence="1">Leaves</tissue>
    </source>
</reference>
<gene>
    <name evidence="1" type="ORF">CFP56_036742</name>
</gene>
<proteinExistence type="predicted"/>
<comment type="caution">
    <text evidence="1">The sequence shown here is derived from an EMBL/GenBank/DDBJ whole genome shotgun (WGS) entry which is preliminary data.</text>
</comment>
<sequence length="147" mass="16270">MEKAITTPAHERIVKPDIPRGLNFEQQIKEIDDAINGSVSSLNSITAQEALLSKESNMQATHVATLKLEEQIQASGLKLLSKPNHSHLGLRAIYISPCMKVRRTWACSTLKAGGLALLWRNSLQVDILSYSPRHIDAIVSEEQGMKK</sequence>
<dbReference type="AlphaFoldDB" id="A0AAW0M9W7"/>
<protein>
    <submittedName>
        <fullName evidence="1">Uncharacterized protein</fullName>
    </submittedName>
</protein>